<gene>
    <name evidence="1" type="ORF">PRZ01_02535</name>
</gene>
<proteinExistence type="predicted"/>
<sequence>MPLNTLSVPGSIIFSRMLPGVVRSTLLCHATPEAALSLGDKALCRLMRVASPIFTGAKFFVPVYHLLAACTAPSPGMPRAG</sequence>
<name>A0ABT5KMJ1_9BURK</name>
<organism evidence="1 2">
    <name type="scientific">Roseateles koreensis</name>
    <dbReference type="NCBI Taxonomy" id="2987526"/>
    <lineage>
        <taxon>Bacteria</taxon>
        <taxon>Pseudomonadati</taxon>
        <taxon>Pseudomonadota</taxon>
        <taxon>Betaproteobacteria</taxon>
        <taxon>Burkholderiales</taxon>
        <taxon>Sphaerotilaceae</taxon>
        <taxon>Roseateles</taxon>
    </lineage>
</organism>
<protein>
    <submittedName>
        <fullName evidence="1">Uncharacterized protein</fullName>
    </submittedName>
</protein>
<reference evidence="1 2" key="1">
    <citation type="submission" date="2022-10" db="EMBL/GenBank/DDBJ databases">
        <title>paucibacter sp. hw8 Genome sequencing.</title>
        <authorList>
            <person name="Park S."/>
        </authorList>
    </citation>
    <scope>NUCLEOTIDE SEQUENCE [LARGE SCALE GENOMIC DNA]</scope>
    <source>
        <strain evidence="2">hw8</strain>
    </source>
</reference>
<dbReference type="EMBL" id="JAQQXS010000002">
    <property type="protein sequence ID" value="MDC8784066.1"/>
    <property type="molecule type" value="Genomic_DNA"/>
</dbReference>
<dbReference type="Proteomes" id="UP001219862">
    <property type="component" value="Unassembled WGS sequence"/>
</dbReference>
<evidence type="ECO:0000313" key="1">
    <source>
        <dbReference type="EMBL" id="MDC8784066.1"/>
    </source>
</evidence>
<evidence type="ECO:0000313" key="2">
    <source>
        <dbReference type="Proteomes" id="UP001219862"/>
    </source>
</evidence>
<accession>A0ABT5KMJ1</accession>
<comment type="caution">
    <text evidence="1">The sequence shown here is derived from an EMBL/GenBank/DDBJ whole genome shotgun (WGS) entry which is preliminary data.</text>
</comment>
<keyword evidence="2" id="KW-1185">Reference proteome</keyword>